<comment type="caution">
    <text evidence="2">The sequence shown here is derived from an EMBL/GenBank/DDBJ whole genome shotgun (WGS) entry which is preliminary data.</text>
</comment>
<feature type="region of interest" description="Disordered" evidence="1">
    <location>
        <begin position="55"/>
        <end position="91"/>
    </location>
</feature>
<accession>A0AAW2JDR8</accession>
<name>A0AAW2JDR8_9LAMI</name>
<proteinExistence type="predicted"/>
<sequence>MASLDESIRFVGESRPDEDPSEGTLKRTDLHFASPSSVSMRSQRQATAAFLCLLDEEDEEETSPIGKDEEVVKEEVMEPPPSRVDWGPSNLKTPSIEQLRREFYVPNSMIINTPISLGCPRAPLDNCLPFFATQL</sequence>
<evidence type="ECO:0000313" key="2">
    <source>
        <dbReference type="EMBL" id="KAL0292517.1"/>
    </source>
</evidence>
<feature type="region of interest" description="Disordered" evidence="1">
    <location>
        <begin position="1"/>
        <end position="29"/>
    </location>
</feature>
<dbReference type="EMBL" id="JACGWK010001168">
    <property type="protein sequence ID" value="KAL0292517.1"/>
    <property type="molecule type" value="Genomic_DNA"/>
</dbReference>
<gene>
    <name evidence="2" type="ORF">Sangu_2529500</name>
</gene>
<reference evidence="2" key="2">
    <citation type="journal article" date="2024" name="Plant">
        <title>Genomic evolution and insights into agronomic trait innovations of Sesamum species.</title>
        <authorList>
            <person name="Miao H."/>
            <person name="Wang L."/>
            <person name="Qu L."/>
            <person name="Liu H."/>
            <person name="Sun Y."/>
            <person name="Le M."/>
            <person name="Wang Q."/>
            <person name="Wei S."/>
            <person name="Zheng Y."/>
            <person name="Lin W."/>
            <person name="Duan Y."/>
            <person name="Cao H."/>
            <person name="Xiong S."/>
            <person name="Wang X."/>
            <person name="Wei L."/>
            <person name="Li C."/>
            <person name="Ma Q."/>
            <person name="Ju M."/>
            <person name="Zhao R."/>
            <person name="Li G."/>
            <person name="Mu C."/>
            <person name="Tian Q."/>
            <person name="Mei H."/>
            <person name="Zhang T."/>
            <person name="Gao T."/>
            <person name="Zhang H."/>
        </authorList>
    </citation>
    <scope>NUCLEOTIDE SEQUENCE</scope>
    <source>
        <strain evidence="2">G01</strain>
    </source>
</reference>
<reference evidence="2" key="1">
    <citation type="submission" date="2020-06" db="EMBL/GenBank/DDBJ databases">
        <authorList>
            <person name="Li T."/>
            <person name="Hu X."/>
            <person name="Zhang T."/>
            <person name="Song X."/>
            <person name="Zhang H."/>
            <person name="Dai N."/>
            <person name="Sheng W."/>
            <person name="Hou X."/>
            <person name="Wei L."/>
        </authorList>
    </citation>
    <scope>NUCLEOTIDE SEQUENCE</scope>
    <source>
        <strain evidence="2">G01</strain>
        <tissue evidence="2">Leaf</tissue>
    </source>
</reference>
<feature type="compositionally biased region" description="Basic and acidic residues" evidence="1">
    <location>
        <begin position="66"/>
        <end position="76"/>
    </location>
</feature>
<evidence type="ECO:0000256" key="1">
    <source>
        <dbReference type="SAM" id="MobiDB-lite"/>
    </source>
</evidence>
<protein>
    <submittedName>
        <fullName evidence="2">Uncharacterized protein</fullName>
    </submittedName>
</protein>
<dbReference type="AlphaFoldDB" id="A0AAW2JDR8"/>
<organism evidence="2">
    <name type="scientific">Sesamum angustifolium</name>
    <dbReference type="NCBI Taxonomy" id="2727405"/>
    <lineage>
        <taxon>Eukaryota</taxon>
        <taxon>Viridiplantae</taxon>
        <taxon>Streptophyta</taxon>
        <taxon>Embryophyta</taxon>
        <taxon>Tracheophyta</taxon>
        <taxon>Spermatophyta</taxon>
        <taxon>Magnoliopsida</taxon>
        <taxon>eudicotyledons</taxon>
        <taxon>Gunneridae</taxon>
        <taxon>Pentapetalae</taxon>
        <taxon>asterids</taxon>
        <taxon>lamiids</taxon>
        <taxon>Lamiales</taxon>
        <taxon>Pedaliaceae</taxon>
        <taxon>Sesamum</taxon>
    </lineage>
</organism>